<reference evidence="1 2" key="1">
    <citation type="submission" date="2017-11" db="EMBL/GenBank/DDBJ databases">
        <title>The genome of Rhizophagus clarus HR1 reveals common genetic basis of auxotrophy among arbuscular mycorrhizal fungi.</title>
        <authorList>
            <person name="Kobayashi Y."/>
        </authorList>
    </citation>
    <scope>NUCLEOTIDE SEQUENCE [LARGE SCALE GENOMIC DNA]</scope>
    <source>
        <strain evidence="1 2">HR1</strain>
    </source>
</reference>
<dbReference type="Proteomes" id="UP000247702">
    <property type="component" value="Unassembled WGS sequence"/>
</dbReference>
<protein>
    <submittedName>
        <fullName evidence="1">Uncharacterized protein</fullName>
    </submittedName>
</protein>
<sequence>MFLVQESLTKDKDVSKDSKLAKTSPSIRDSHITDNFDFDDESELFDPFRLVTDDLVTDDDIREEAAVNTLDDDLAIPSTNIQSAKIDQSQKVSLPEVPAIDTFAPNIQVLDLQLALSQQPTNIITLLSTFSQIVTAVSSLGTLLTSTGVLSNNQHTTNQNAIIDRSSQVNESQLINLFINECKTLFIRICKPTSQLVLILAQEYAKYLGVTTYNAFEAKKRDCE</sequence>
<organism evidence="1 2">
    <name type="scientific">Rhizophagus clarus</name>
    <dbReference type="NCBI Taxonomy" id="94130"/>
    <lineage>
        <taxon>Eukaryota</taxon>
        <taxon>Fungi</taxon>
        <taxon>Fungi incertae sedis</taxon>
        <taxon>Mucoromycota</taxon>
        <taxon>Glomeromycotina</taxon>
        <taxon>Glomeromycetes</taxon>
        <taxon>Glomerales</taxon>
        <taxon>Glomeraceae</taxon>
        <taxon>Rhizophagus</taxon>
    </lineage>
</organism>
<proteinExistence type="predicted"/>
<dbReference type="EMBL" id="BEXD01000234">
    <property type="protein sequence ID" value="GBB85582.1"/>
    <property type="molecule type" value="Genomic_DNA"/>
</dbReference>
<accession>A0A2Z6QAV1</accession>
<name>A0A2Z6QAV1_9GLOM</name>
<evidence type="ECO:0000313" key="1">
    <source>
        <dbReference type="EMBL" id="GBB85582.1"/>
    </source>
</evidence>
<gene>
    <name evidence="1" type="ORF">RclHR1_12080002</name>
</gene>
<dbReference type="AlphaFoldDB" id="A0A2Z6QAV1"/>
<evidence type="ECO:0000313" key="2">
    <source>
        <dbReference type="Proteomes" id="UP000247702"/>
    </source>
</evidence>
<comment type="caution">
    <text evidence="1">The sequence shown here is derived from an EMBL/GenBank/DDBJ whole genome shotgun (WGS) entry which is preliminary data.</text>
</comment>
<keyword evidence="2" id="KW-1185">Reference proteome</keyword>